<evidence type="ECO:0008006" key="4">
    <source>
        <dbReference type="Google" id="ProtNLM"/>
    </source>
</evidence>
<keyword evidence="1" id="KW-0812">Transmembrane</keyword>
<dbReference type="RefSeq" id="WP_086726400.1">
    <property type="nucleotide sequence ID" value="NZ_MUBM01000138.1"/>
</dbReference>
<evidence type="ECO:0000313" key="3">
    <source>
        <dbReference type="Proteomes" id="UP001458415"/>
    </source>
</evidence>
<dbReference type="Proteomes" id="UP001458415">
    <property type="component" value="Unassembled WGS sequence"/>
</dbReference>
<feature type="transmembrane region" description="Helical" evidence="1">
    <location>
        <begin position="136"/>
        <end position="153"/>
    </location>
</feature>
<name>A0ABV1WBA4_9ACTN</name>
<evidence type="ECO:0000256" key="1">
    <source>
        <dbReference type="SAM" id="Phobius"/>
    </source>
</evidence>
<proteinExistence type="predicted"/>
<organism evidence="2 3">
    <name type="scientific">Streptomyces carpinensis</name>
    <dbReference type="NCBI Taxonomy" id="66369"/>
    <lineage>
        <taxon>Bacteria</taxon>
        <taxon>Bacillati</taxon>
        <taxon>Actinomycetota</taxon>
        <taxon>Actinomycetes</taxon>
        <taxon>Kitasatosporales</taxon>
        <taxon>Streptomycetaceae</taxon>
        <taxon>Streptomyces</taxon>
    </lineage>
</organism>
<dbReference type="EMBL" id="JBEPCU010000762">
    <property type="protein sequence ID" value="MER6981425.1"/>
    <property type="molecule type" value="Genomic_DNA"/>
</dbReference>
<keyword evidence="1" id="KW-1133">Transmembrane helix</keyword>
<protein>
    <recommendedName>
        <fullName evidence="4">Integral membrane protein</fullName>
    </recommendedName>
</protein>
<accession>A0ABV1WBA4</accession>
<comment type="caution">
    <text evidence="2">The sequence shown here is derived from an EMBL/GenBank/DDBJ whole genome shotgun (WGS) entry which is preliminary data.</text>
</comment>
<keyword evidence="3" id="KW-1185">Reference proteome</keyword>
<reference evidence="2 3" key="1">
    <citation type="submission" date="2024-06" db="EMBL/GenBank/DDBJ databases">
        <title>The Natural Products Discovery Center: Release of the First 8490 Sequenced Strains for Exploring Actinobacteria Biosynthetic Diversity.</title>
        <authorList>
            <person name="Kalkreuter E."/>
            <person name="Kautsar S.A."/>
            <person name="Yang D."/>
            <person name="Bader C.D."/>
            <person name="Teijaro C.N."/>
            <person name="Fluegel L."/>
            <person name="Davis C.M."/>
            <person name="Simpson J.R."/>
            <person name="Lauterbach L."/>
            <person name="Steele A.D."/>
            <person name="Gui C."/>
            <person name="Meng S."/>
            <person name="Li G."/>
            <person name="Viehrig K."/>
            <person name="Ye F."/>
            <person name="Su P."/>
            <person name="Kiefer A.F."/>
            <person name="Nichols A."/>
            <person name="Cepeda A.J."/>
            <person name="Yan W."/>
            <person name="Fan B."/>
            <person name="Jiang Y."/>
            <person name="Adhikari A."/>
            <person name="Zheng C.-J."/>
            <person name="Schuster L."/>
            <person name="Cowan T.M."/>
            <person name="Smanski M.J."/>
            <person name="Chevrette M.G."/>
            <person name="De Carvalho L.P.S."/>
            <person name="Shen B."/>
        </authorList>
    </citation>
    <scope>NUCLEOTIDE SEQUENCE [LARGE SCALE GENOMIC DNA]</scope>
    <source>
        <strain evidence="2 3">NPDC000634</strain>
    </source>
</reference>
<gene>
    <name evidence="2" type="ORF">ABT317_31750</name>
</gene>
<feature type="transmembrane region" description="Helical" evidence="1">
    <location>
        <begin position="159"/>
        <end position="180"/>
    </location>
</feature>
<evidence type="ECO:0000313" key="2">
    <source>
        <dbReference type="EMBL" id="MER6981425.1"/>
    </source>
</evidence>
<sequence length="421" mass="45382">MQHSTNSARWWRTAGRTLRRPLRAARTHHPARTATALTQGAKGLVAALLAWQVASWWLPGQQQYLAVATALLMVNAPTIHRTVTQAVRSVTTRAAGLLLAAIVVRLLGSTAGSIAAILAIALVAGGRRRSDDRLQIVSTAVLALAVAATTPVGNVVTPVFATLAGAAVGTAVNALILPPLHLDASDASVRDLAAAMGSLLDDMGRGLRERRHTDRAHTWLEEGRHLEELVAQAHEDVRQGQESLRWNTRCAVHGRARTPAHGEVLRALHHVSFQVRGIARTLADNVDDRHTDHRLGRLFLDRYATTLEAAGEAVTSFATPGSASDSSCDRARDRLRRGIGEATAWHTTMTELITQGTLPEPGAWHVYGSLMTDVERLLADLDRADQFTAAASTAEPRKAPWLVPVPMGARLTVDRDRQPCA</sequence>
<keyword evidence="1" id="KW-0472">Membrane</keyword>
<feature type="transmembrane region" description="Helical" evidence="1">
    <location>
        <begin position="97"/>
        <end position="124"/>
    </location>
</feature>